<dbReference type="PROSITE" id="PS51551">
    <property type="entry name" value="EPHRIN_RBD_2"/>
    <property type="match status" value="1"/>
</dbReference>
<keyword evidence="4 6" id="KW-1015">Disulfide bond</keyword>
<comment type="similarity">
    <text evidence="6 7">Belongs to the ephrin family.</text>
</comment>
<organism evidence="9 10">
    <name type="scientific">Plectus sambesii</name>
    <dbReference type="NCBI Taxonomy" id="2011161"/>
    <lineage>
        <taxon>Eukaryota</taxon>
        <taxon>Metazoa</taxon>
        <taxon>Ecdysozoa</taxon>
        <taxon>Nematoda</taxon>
        <taxon>Chromadorea</taxon>
        <taxon>Plectida</taxon>
        <taxon>Plectina</taxon>
        <taxon>Plectoidea</taxon>
        <taxon>Plectidae</taxon>
        <taxon>Plectus</taxon>
    </lineage>
</organism>
<evidence type="ECO:0000256" key="7">
    <source>
        <dbReference type="RuleBase" id="RU004375"/>
    </source>
</evidence>
<dbReference type="Gene3D" id="2.60.40.420">
    <property type="entry name" value="Cupredoxins - blue copper proteins"/>
    <property type="match status" value="1"/>
</dbReference>
<name>A0A914XSJ6_9BILA</name>
<keyword evidence="5" id="KW-0325">Glycoprotein</keyword>
<evidence type="ECO:0000259" key="8">
    <source>
        <dbReference type="PROSITE" id="PS51551"/>
    </source>
</evidence>
<feature type="disulfide bond" evidence="6">
    <location>
        <begin position="61"/>
        <end position="101"/>
    </location>
</feature>
<evidence type="ECO:0000313" key="9">
    <source>
        <dbReference type="Proteomes" id="UP000887566"/>
    </source>
</evidence>
<dbReference type="InterPro" id="IPR031328">
    <property type="entry name" value="Ephrin"/>
</dbReference>
<evidence type="ECO:0000256" key="2">
    <source>
        <dbReference type="ARBA" id="ARBA00022729"/>
    </source>
</evidence>
<dbReference type="GO" id="GO:0005886">
    <property type="term" value="C:plasma membrane"/>
    <property type="evidence" value="ECO:0007669"/>
    <property type="project" value="TreeGrafter"/>
</dbReference>
<dbReference type="GO" id="GO:0007411">
    <property type="term" value="P:axon guidance"/>
    <property type="evidence" value="ECO:0007669"/>
    <property type="project" value="TreeGrafter"/>
</dbReference>
<evidence type="ECO:0000256" key="5">
    <source>
        <dbReference type="ARBA" id="ARBA00023180"/>
    </source>
</evidence>
<dbReference type="WBParaSite" id="PSAMB.scaffold997size37417.g10167.t1">
    <property type="protein sequence ID" value="PSAMB.scaffold997size37417.g10167.t1"/>
    <property type="gene ID" value="PSAMB.scaffold997size37417.g10167"/>
</dbReference>
<dbReference type="GO" id="GO:0046875">
    <property type="term" value="F:ephrin receptor binding"/>
    <property type="evidence" value="ECO:0007669"/>
    <property type="project" value="TreeGrafter"/>
</dbReference>
<evidence type="ECO:0000256" key="6">
    <source>
        <dbReference type="PROSITE-ProRule" id="PRU00884"/>
    </source>
</evidence>
<keyword evidence="3 7" id="KW-0472">Membrane</keyword>
<dbReference type="PANTHER" id="PTHR11304:SF29">
    <property type="entry name" value="EPHRIN"/>
    <property type="match status" value="1"/>
</dbReference>
<dbReference type="InterPro" id="IPR001799">
    <property type="entry name" value="Ephrin_RBD"/>
</dbReference>
<proteinExistence type="inferred from homology"/>
<dbReference type="AlphaFoldDB" id="A0A914XSJ6"/>
<dbReference type="PANTHER" id="PTHR11304">
    <property type="entry name" value="EPHRIN"/>
    <property type="match status" value="1"/>
</dbReference>
<dbReference type="InterPro" id="IPR008972">
    <property type="entry name" value="Cupredoxin"/>
</dbReference>
<feature type="domain" description="Ephrin RBD" evidence="8">
    <location>
        <begin position="26"/>
        <end position="160"/>
    </location>
</feature>
<keyword evidence="9" id="KW-1185">Reference proteome</keyword>
<dbReference type="SUPFAM" id="SSF49503">
    <property type="entry name" value="Cupredoxins"/>
    <property type="match status" value="1"/>
</dbReference>
<evidence type="ECO:0000256" key="1">
    <source>
        <dbReference type="ARBA" id="ARBA00004370"/>
    </source>
</evidence>
<dbReference type="GO" id="GO:0048013">
    <property type="term" value="P:ephrin receptor signaling pathway"/>
    <property type="evidence" value="ECO:0007669"/>
    <property type="project" value="TreeGrafter"/>
</dbReference>
<evidence type="ECO:0000256" key="4">
    <source>
        <dbReference type="ARBA" id="ARBA00023157"/>
    </source>
</evidence>
<accession>A0A914XSJ6</accession>
<comment type="subcellular location">
    <subcellularLocation>
        <location evidence="1">Membrane</location>
    </subcellularLocation>
</comment>
<keyword evidence="2" id="KW-0732">Signal</keyword>
<dbReference type="Pfam" id="PF00812">
    <property type="entry name" value="Ephrin"/>
    <property type="match status" value="1"/>
</dbReference>
<comment type="caution">
    <text evidence="6">Lacks conserved residue(s) required for the propagation of feature annotation.</text>
</comment>
<reference evidence="10" key="1">
    <citation type="submission" date="2022-11" db="UniProtKB">
        <authorList>
            <consortium name="WormBaseParasite"/>
        </authorList>
    </citation>
    <scope>IDENTIFICATION</scope>
</reference>
<dbReference type="PRINTS" id="PR01347">
    <property type="entry name" value="EPHRIN"/>
</dbReference>
<evidence type="ECO:0000313" key="10">
    <source>
        <dbReference type="WBParaSite" id="PSAMB.scaffold997size37417.g10167.t1"/>
    </source>
</evidence>
<evidence type="ECO:0000256" key="3">
    <source>
        <dbReference type="ARBA" id="ARBA00023136"/>
    </source>
</evidence>
<sequence>MNSCPSVCAVPRLFRCPPHSDLMSTTNTFLLTCPRAFFRADQQGGAHQLTVEIMDSLTIHCPHYNDSTLLEQTETAIIYRVSKHSFDNCVLDETSKPVAQCSDPFNVVSIRLVFRRFTPLPSGLEYQPGETYYFIFSLPYRSSSPERHSSVFLHVLLISVCLAVRRIFCSL</sequence>
<protein>
    <submittedName>
        <fullName evidence="10">Ephrin RBD domain-containing protein</fullName>
    </submittedName>
</protein>
<dbReference type="Proteomes" id="UP000887566">
    <property type="component" value="Unplaced"/>
</dbReference>